<dbReference type="Proteomes" id="UP000487117">
    <property type="component" value="Unassembled WGS sequence"/>
</dbReference>
<evidence type="ECO:0000313" key="2">
    <source>
        <dbReference type="EMBL" id="KAF1015829.1"/>
    </source>
</evidence>
<sequence length="114" mass="12939">MINLLFVCSRNQLRSPTAEAMWRRRPGFAARSAGTSPHARHPISPADIRWADVIFVMEAKHQHRLQAAFARLLQHKPLHWLDVPDDYRCMDPALMALLDARVTPLLPAAAVRPD</sequence>
<evidence type="ECO:0000313" key="3">
    <source>
        <dbReference type="Proteomes" id="UP000487117"/>
    </source>
</evidence>
<dbReference type="SUPFAM" id="SSF52788">
    <property type="entry name" value="Phosphotyrosine protein phosphatases I"/>
    <property type="match status" value="1"/>
</dbReference>
<evidence type="ECO:0000259" key="1">
    <source>
        <dbReference type="SMART" id="SM00226"/>
    </source>
</evidence>
<dbReference type="PIRSF" id="PIRSF029416">
    <property type="entry name" value="UCP029416_PTP"/>
    <property type="match status" value="1"/>
</dbReference>
<feature type="domain" description="Phosphotyrosine protein phosphatase I" evidence="1">
    <location>
        <begin position="2"/>
        <end position="108"/>
    </location>
</feature>
<name>A0A7V8FHG1_STEMA</name>
<reference evidence="3" key="1">
    <citation type="journal article" date="2020" name="MBio">
        <title>Horizontal gene transfer to a defensive symbiont with a reduced genome amongst a multipartite beetle microbiome.</title>
        <authorList>
            <person name="Waterworth S.C."/>
            <person name="Florez L.V."/>
            <person name="Rees E.R."/>
            <person name="Hertweck C."/>
            <person name="Kaltenpoth M."/>
            <person name="Kwan J.C."/>
        </authorList>
    </citation>
    <scope>NUCLEOTIDE SEQUENCE [LARGE SCALE GENOMIC DNA]</scope>
</reference>
<accession>A0A7V8FHG1</accession>
<protein>
    <recommendedName>
        <fullName evidence="1">Phosphotyrosine protein phosphatase I domain-containing protein</fullName>
    </recommendedName>
</protein>
<dbReference type="EMBL" id="WNDS01000002">
    <property type="protein sequence ID" value="KAF1015829.1"/>
    <property type="molecule type" value="Genomic_DNA"/>
</dbReference>
<dbReference type="InterPro" id="IPR016919">
    <property type="entry name" value="UCP029416_PTP"/>
</dbReference>
<comment type="caution">
    <text evidence="2">The sequence shown here is derived from an EMBL/GenBank/DDBJ whole genome shotgun (WGS) entry which is preliminary data.</text>
</comment>
<dbReference type="InterPro" id="IPR036196">
    <property type="entry name" value="Ptyr_pPase_sf"/>
</dbReference>
<dbReference type="Gene3D" id="3.40.50.2300">
    <property type="match status" value="2"/>
</dbReference>
<organism evidence="2 3">
    <name type="scientific">Stenotrophomonas maltophilia</name>
    <name type="common">Pseudomonas maltophilia</name>
    <name type="synonym">Xanthomonas maltophilia</name>
    <dbReference type="NCBI Taxonomy" id="40324"/>
    <lineage>
        <taxon>Bacteria</taxon>
        <taxon>Pseudomonadati</taxon>
        <taxon>Pseudomonadota</taxon>
        <taxon>Gammaproteobacteria</taxon>
        <taxon>Lysobacterales</taxon>
        <taxon>Lysobacteraceae</taxon>
        <taxon>Stenotrophomonas</taxon>
        <taxon>Stenotrophomonas maltophilia group</taxon>
    </lineage>
</organism>
<dbReference type="SMART" id="SM00226">
    <property type="entry name" value="LMWPc"/>
    <property type="match status" value="1"/>
</dbReference>
<dbReference type="AlphaFoldDB" id="A0A7V8FHG1"/>
<proteinExistence type="predicted"/>
<dbReference type="InterPro" id="IPR023485">
    <property type="entry name" value="Ptyr_pPase"/>
</dbReference>
<gene>
    <name evidence="2" type="ORF">GAK31_01308</name>
</gene>